<gene>
    <name evidence="1" type="ORF">SAMN04490247_2639</name>
</gene>
<dbReference type="Pfam" id="PF04134">
    <property type="entry name" value="DCC1-like"/>
    <property type="match status" value="1"/>
</dbReference>
<keyword evidence="2" id="KW-1185">Reference proteome</keyword>
<dbReference type="EMBL" id="FNEV01000008">
    <property type="protein sequence ID" value="SDJ63587.1"/>
    <property type="molecule type" value="Genomic_DNA"/>
</dbReference>
<accession>A0A1G8VCK2</accession>
<dbReference type="Proteomes" id="UP000199225">
    <property type="component" value="Unassembled WGS sequence"/>
</dbReference>
<dbReference type="GO" id="GO:0015035">
    <property type="term" value="F:protein-disulfide reductase activity"/>
    <property type="evidence" value="ECO:0007669"/>
    <property type="project" value="InterPro"/>
</dbReference>
<dbReference type="OrthoDB" id="9785438at2"/>
<evidence type="ECO:0000313" key="2">
    <source>
        <dbReference type="Proteomes" id="UP000199225"/>
    </source>
</evidence>
<evidence type="ECO:0000313" key="1">
    <source>
        <dbReference type="EMBL" id="SDJ63587.1"/>
    </source>
</evidence>
<proteinExistence type="predicted"/>
<protein>
    <submittedName>
        <fullName evidence="1">Predicted thiol-disulfide oxidoreductase YuxK, DCC family</fullName>
    </submittedName>
</protein>
<reference evidence="2" key="1">
    <citation type="submission" date="2016-10" db="EMBL/GenBank/DDBJ databases">
        <authorList>
            <person name="Varghese N."/>
            <person name="Submissions S."/>
        </authorList>
    </citation>
    <scope>NUCLEOTIDE SEQUENCE [LARGE SCALE GENOMIC DNA]</scope>
    <source>
        <strain evidence="2">DSM 4771</strain>
    </source>
</reference>
<sequence>MKKSVVLYDAECPLCIRTKKWVTLFDWNNRLLWLSLQQMEAQTALSSEKKQEIREQLHLYDPDRQEHIGYDAVTYICKECPLLYGLGRILGVPAIRKAGIPVYRYIANNRYRVGIHDCKDGSCSI</sequence>
<dbReference type="STRING" id="86666.SAMN04490247_2639"/>
<dbReference type="AlphaFoldDB" id="A0A1G8VCK2"/>
<organism evidence="1 2">
    <name type="scientific">Salimicrobium halophilum</name>
    <dbReference type="NCBI Taxonomy" id="86666"/>
    <lineage>
        <taxon>Bacteria</taxon>
        <taxon>Bacillati</taxon>
        <taxon>Bacillota</taxon>
        <taxon>Bacilli</taxon>
        <taxon>Bacillales</taxon>
        <taxon>Bacillaceae</taxon>
        <taxon>Salimicrobium</taxon>
    </lineage>
</organism>
<dbReference type="RefSeq" id="WP_093194334.1">
    <property type="nucleotide sequence ID" value="NZ_FNEV01000008.1"/>
</dbReference>
<dbReference type="InterPro" id="IPR007263">
    <property type="entry name" value="DCC1-like"/>
</dbReference>
<name>A0A1G8VCK2_9BACI</name>